<dbReference type="EMBL" id="FNWJ01000001">
    <property type="protein sequence ID" value="SEH10734.1"/>
    <property type="molecule type" value="Genomic_DNA"/>
</dbReference>
<dbReference type="Pfam" id="PF12728">
    <property type="entry name" value="HTH_17"/>
    <property type="match status" value="1"/>
</dbReference>
<name>A0A1H6FLR2_THEAL</name>
<feature type="domain" description="Helix-turn-helix" evidence="2">
    <location>
        <begin position="36"/>
        <end position="86"/>
    </location>
</feature>
<dbReference type="OrthoDB" id="194758at2"/>
<proteinExistence type="predicted"/>
<organism evidence="3 4">
    <name type="scientific">Thermoleophilum album</name>
    <dbReference type="NCBI Taxonomy" id="29539"/>
    <lineage>
        <taxon>Bacteria</taxon>
        <taxon>Bacillati</taxon>
        <taxon>Actinomycetota</taxon>
        <taxon>Thermoleophilia</taxon>
        <taxon>Thermoleophilales</taxon>
        <taxon>Thermoleophilaceae</taxon>
        <taxon>Thermoleophilum</taxon>
    </lineage>
</organism>
<reference evidence="4" key="1">
    <citation type="submission" date="2016-10" db="EMBL/GenBank/DDBJ databases">
        <authorList>
            <person name="Varghese N."/>
            <person name="Submissions S."/>
        </authorList>
    </citation>
    <scope>NUCLEOTIDE SEQUENCE [LARGE SCALE GENOMIC DNA]</scope>
    <source>
        <strain evidence="4">ATCC 35263</strain>
    </source>
</reference>
<evidence type="ECO:0000313" key="4">
    <source>
        <dbReference type="Proteomes" id="UP000222056"/>
    </source>
</evidence>
<keyword evidence="4" id="KW-1185">Reference proteome</keyword>
<dbReference type="RefSeq" id="WP_093115979.1">
    <property type="nucleotide sequence ID" value="NZ_FNWJ01000001.1"/>
</dbReference>
<dbReference type="STRING" id="29539.SAMN02745716_0533"/>
<feature type="compositionally biased region" description="Basic and acidic residues" evidence="1">
    <location>
        <begin position="77"/>
        <end position="91"/>
    </location>
</feature>
<dbReference type="Proteomes" id="UP000222056">
    <property type="component" value="Unassembled WGS sequence"/>
</dbReference>
<sequence>MNGNLGPLQPLAEAIAELVADRVYERIERRMERDEWLTMRDAARYAKVSYHRLVDAANRGELRTVQHTPNGKRRVRRSEVDRWLAGERNAP</sequence>
<evidence type="ECO:0000259" key="2">
    <source>
        <dbReference type="Pfam" id="PF12728"/>
    </source>
</evidence>
<dbReference type="InterPro" id="IPR009061">
    <property type="entry name" value="DNA-bd_dom_put_sf"/>
</dbReference>
<gene>
    <name evidence="3" type="ORF">SAMN02745716_0533</name>
</gene>
<evidence type="ECO:0000313" key="3">
    <source>
        <dbReference type="EMBL" id="SEH10734.1"/>
    </source>
</evidence>
<evidence type="ECO:0000256" key="1">
    <source>
        <dbReference type="SAM" id="MobiDB-lite"/>
    </source>
</evidence>
<dbReference type="SUPFAM" id="SSF46955">
    <property type="entry name" value="Putative DNA-binding domain"/>
    <property type="match status" value="1"/>
</dbReference>
<dbReference type="AlphaFoldDB" id="A0A1H6FLR2"/>
<dbReference type="InterPro" id="IPR041657">
    <property type="entry name" value="HTH_17"/>
</dbReference>
<protein>
    <submittedName>
        <fullName evidence="3">DNA binding domain-containing protein, excisionase family</fullName>
    </submittedName>
</protein>
<feature type="region of interest" description="Disordered" evidence="1">
    <location>
        <begin position="68"/>
        <end position="91"/>
    </location>
</feature>
<accession>A0A1H6FLR2</accession>